<reference evidence="3 4" key="1">
    <citation type="submission" date="2019-11" db="EMBL/GenBank/DDBJ databases">
        <title>Metabolism of dissolved organic matter in forest soils.</title>
        <authorList>
            <person name="Cyle K.T."/>
            <person name="Wilhelm R.C."/>
            <person name="Martinez C.E."/>
        </authorList>
    </citation>
    <scope>NUCLEOTIDE SEQUENCE [LARGE SCALE GENOMIC DNA]</scope>
    <source>
        <strain evidence="3 4">5N</strain>
    </source>
</reference>
<dbReference type="Pfam" id="PF13751">
    <property type="entry name" value="DDE_Tnp_1_6"/>
    <property type="match status" value="1"/>
</dbReference>
<dbReference type="EMBL" id="WOEZ01000001">
    <property type="protein sequence ID" value="NPT53049.1"/>
    <property type="molecule type" value="Genomic_DNA"/>
</dbReference>
<protein>
    <recommendedName>
        <fullName evidence="2">Transposase DDE domain-containing protein</fullName>
    </recommendedName>
</protein>
<keyword evidence="1" id="KW-1133">Transmembrane helix</keyword>
<feature type="transmembrane region" description="Helical" evidence="1">
    <location>
        <begin position="70"/>
        <end position="88"/>
    </location>
</feature>
<keyword evidence="1" id="KW-0472">Membrane</keyword>
<comment type="caution">
    <text evidence="3">The sequence shown here is derived from an EMBL/GenBank/DDBJ whole genome shotgun (WGS) entry which is preliminary data.</text>
</comment>
<dbReference type="InterPro" id="IPR025668">
    <property type="entry name" value="Tnp_DDE_dom"/>
</dbReference>
<keyword evidence="4" id="KW-1185">Reference proteome</keyword>
<evidence type="ECO:0000313" key="4">
    <source>
        <dbReference type="Proteomes" id="UP000655523"/>
    </source>
</evidence>
<evidence type="ECO:0000256" key="1">
    <source>
        <dbReference type="SAM" id="Phobius"/>
    </source>
</evidence>
<dbReference type="Proteomes" id="UP000655523">
    <property type="component" value="Unassembled WGS sequence"/>
</dbReference>
<sequence length="154" mass="18083">MKRYPEDEQREALRLVMQHPQARRIFSQRKPIVEPVFSSLRSQQGLNRFRRRGLRAVKREFALHVLARNLSRAVALLAALVALLYAVLGRLGQAVHDFLERARQPAGLRHQSYPRPGFLREHSRNVLRRPLKAEVFRLPVDKLRRMERAARSHE</sequence>
<organism evidence="3 4">
    <name type="scientific">Paraburkholderia elongata</name>
    <dbReference type="NCBI Taxonomy" id="2675747"/>
    <lineage>
        <taxon>Bacteria</taxon>
        <taxon>Pseudomonadati</taxon>
        <taxon>Pseudomonadota</taxon>
        <taxon>Betaproteobacteria</taxon>
        <taxon>Burkholderiales</taxon>
        <taxon>Burkholderiaceae</taxon>
        <taxon>Paraburkholderia</taxon>
    </lineage>
</organism>
<accession>A0A972NHZ8</accession>
<feature type="domain" description="Transposase DDE" evidence="2">
    <location>
        <begin position="9"/>
        <end position="72"/>
    </location>
</feature>
<dbReference type="AlphaFoldDB" id="A0A972NHZ8"/>
<evidence type="ECO:0000259" key="2">
    <source>
        <dbReference type="Pfam" id="PF13751"/>
    </source>
</evidence>
<gene>
    <name evidence="3" type="ORF">GNZ13_00050</name>
</gene>
<evidence type="ECO:0000313" key="3">
    <source>
        <dbReference type="EMBL" id="NPT53049.1"/>
    </source>
</evidence>
<proteinExistence type="predicted"/>
<name>A0A972NHZ8_9BURK</name>
<keyword evidence="1" id="KW-0812">Transmembrane</keyword>